<dbReference type="AlphaFoldDB" id="L1LDB9"/>
<dbReference type="VEuPathDB" id="PiroplasmaDB:BEWA_053040"/>
<evidence type="ECO:0000313" key="3">
    <source>
        <dbReference type="EMBL" id="EKX73249.1"/>
    </source>
</evidence>
<dbReference type="eggNOG" id="ENOG502TN6A">
    <property type="taxonomic scope" value="Eukaryota"/>
</dbReference>
<evidence type="ECO:0000313" key="4">
    <source>
        <dbReference type="Proteomes" id="UP000031512"/>
    </source>
</evidence>
<organism evidence="3 4">
    <name type="scientific">Theileria equi strain WA</name>
    <dbReference type="NCBI Taxonomy" id="1537102"/>
    <lineage>
        <taxon>Eukaryota</taxon>
        <taxon>Sar</taxon>
        <taxon>Alveolata</taxon>
        <taxon>Apicomplexa</taxon>
        <taxon>Aconoidasida</taxon>
        <taxon>Piroplasmida</taxon>
        <taxon>Theileriidae</taxon>
        <taxon>Theileria</taxon>
    </lineage>
</organism>
<sequence>MNCVLFYIVASFWITTVGSTKPNEEKSQDGDPWELNPFEDEDKNLDDALFAGFQDGITFNLDCVSMGRHDADDSPSDQGSADELEKEHQKHLDQAELEAEYLTSHRPLESAETEKKDSELMSIFNILMRYLNSKSKKWTLEEPKEQGLEDHGKGHMVFVSKSVETLEEQIPRNLIFSVGHMKKTMPTNRLNKTPIVLTALESFIVCRLAFISMAKIITSNTPDDLKLQYLSRWIKLAHEHFVLFLPYVAITAPRCKELLEDSGQIRSEYDTDDYKHLLATCKKMDDKRNDESDLQAYVMLDSEYHEKLIERCIHEKHVFPSILQEKDHHLRRIHKHFEHELDWETFVGAANMIFAHIENELSNKVPNLMDHKTWGCGMSKKEAANAEQELIKLFVNTQKKLNLKTIQAVRAITIAVSKKKSDDHVKKSMINYAQKESKAAHDESQHNEAMKKCMAESEKKLDEDSEIFSKYNKVGIARDLRNFDHKGWMECMSGRIYPKFLTVCKNNPDYCKELLKELREEQNSLDPDSTAAIVVENLQFTVAAALLNHDLISTEDIKKHLMEVSKHEIAEMKENVGPEKKDTSEQVKSETREEPISKREREHDPLGD</sequence>
<name>L1LDB9_THEEQ</name>
<evidence type="ECO:0000256" key="1">
    <source>
        <dbReference type="SAM" id="MobiDB-lite"/>
    </source>
</evidence>
<evidence type="ECO:0008006" key="5">
    <source>
        <dbReference type="Google" id="ProtNLM"/>
    </source>
</evidence>
<dbReference type="OrthoDB" id="361705at2759"/>
<proteinExistence type="predicted"/>
<feature type="region of interest" description="Disordered" evidence="1">
    <location>
        <begin position="569"/>
        <end position="608"/>
    </location>
</feature>
<protein>
    <recommendedName>
        <fullName evidence="5">Signal peptide-containing protein</fullName>
    </recommendedName>
</protein>
<reference evidence="3 4" key="1">
    <citation type="journal article" date="2012" name="BMC Genomics">
        <title>Comparative genomic analysis and phylogenetic position of Theileria equi.</title>
        <authorList>
            <person name="Kappmeyer L.S."/>
            <person name="Thiagarajan M."/>
            <person name="Herndon D.R."/>
            <person name="Ramsay J.D."/>
            <person name="Caler E."/>
            <person name="Djikeng A."/>
            <person name="Gillespie J.J."/>
            <person name="Lau A.O."/>
            <person name="Roalson E.H."/>
            <person name="Silva J.C."/>
            <person name="Silva M.G."/>
            <person name="Suarez C.E."/>
            <person name="Ueti M.W."/>
            <person name="Nene V.M."/>
            <person name="Mealey R.H."/>
            <person name="Knowles D.P."/>
            <person name="Brayton K.A."/>
        </authorList>
    </citation>
    <scope>NUCLEOTIDE SEQUENCE [LARGE SCALE GENOMIC DNA]</scope>
    <source>
        <strain evidence="3 4">WA</strain>
    </source>
</reference>
<dbReference type="Proteomes" id="UP000031512">
    <property type="component" value="Unassembled WGS sequence"/>
</dbReference>
<gene>
    <name evidence="3" type="ORF">BEWA_053040</name>
</gene>
<dbReference type="GeneID" id="15802856"/>
<feature type="region of interest" description="Disordered" evidence="1">
    <location>
        <begin position="68"/>
        <end position="94"/>
    </location>
</feature>
<accession>L1LDB9</accession>
<feature type="compositionally biased region" description="Basic and acidic residues" evidence="1">
    <location>
        <begin position="83"/>
        <end position="94"/>
    </location>
</feature>
<keyword evidence="2" id="KW-0732">Signal</keyword>
<dbReference type="EMBL" id="ACOU01000003">
    <property type="protein sequence ID" value="EKX73249.1"/>
    <property type="molecule type" value="Genomic_DNA"/>
</dbReference>
<evidence type="ECO:0000256" key="2">
    <source>
        <dbReference type="SAM" id="SignalP"/>
    </source>
</evidence>
<keyword evidence="4" id="KW-1185">Reference proteome</keyword>
<dbReference type="RefSeq" id="XP_004832701.1">
    <property type="nucleotide sequence ID" value="XM_004832644.1"/>
</dbReference>
<feature type="chain" id="PRO_5003952360" description="Signal peptide-containing protein" evidence="2">
    <location>
        <begin position="20"/>
        <end position="608"/>
    </location>
</feature>
<comment type="caution">
    <text evidence="3">The sequence shown here is derived from an EMBL/GenBank/DDBJ whole genome shotgun (WGS) entry which is preliminary data.</text>
</comment>
<feature type="signal peptide" evidence="2">
    <location>
        <begin position="1"/>
        <end position="19"/>
    </location>
</feature>
<dbReference type="KEGG" id="beq:BEWA_053040"/>